<dbReference type="InterPro" id="IPR000253">
    <property type="entry name" value="FHA_dom"/>
</dbReference>
<gene>
    <name evidence="9" type="ORF">ACHAXA_000770</name>
</gene>
<feature type="compositionally biased region" description="Low complexity" evidence="6">
    <location>
        <begin position="504"/>
        <end position="513"/>
    </location>
</feature>
<dbReference type="InterPro" id="IPR011009">
    <property type="entry name" value="Kinase-like_dom_sf"/>
</dbReference>
<dbReference type="SMART" id="SM00220">
    <property type="entry name" value="S_TKc"/>
    <property type="match status" value="1"/>
</dbReference>
<reference evidence="9 10" key="1">
    <citation type="submission" date="2024-10" db="EMBL/GenBank/DDBJ databases">
        <title>Updated reference genomes for cyclostephanoid diatoms.</title>
        <authorList>
            <person name="Roberts W.R."/>
            <person name="Alverson A.J."/>
        </authorList>
    </citation>
    <scope>NUCLEOTIDE SEQUENCE [LARGE SCALE GENOMIC DNA]</scope>
    <source>
        <strain evidence="9 10">AJA228-03</strain>
    </source>
</reference>
<feature type="compositionally biased region" description="Basic and acidic residues" evidence="6">
    <location>
        <begin position="1135"/>
        <end position="1159"/>
    </location>
</feature>
<feature type="compositionally biased region" description="Low complexity" evidence="6">
    <location>
        <begin position="209"/>
        <end position="220"/>
    </location>
</feature>
<dbReference type="EMBL" id="JALLPB020000266">
    <property type="protein sequence ID" value="KAL3811354.1"/>
    <property type="molecule type" value="Genomic_DNA"/>
</dbReference>
<evidence type="ECO:0000256" key="5">
    <source>
        <dbReference type="ARBA" id="ARBA00022840"/>
    </source>
</evidence>
<evidence type="ECO:0000256" key="4">
    <source>
        <dbReference type="ARBA" id="ARBA00022777"/>
    </source>
</evidence>
<feature type="compositionally biased region" description="Polar residues" evidence="6">
    <location>
        <begin position="161"/>
        <end position="170"/>
    </location>
</feature>
<dbReference type="GO" id="GO:0004674">
    <property type="term" value="F:protein serine/threonine kinase activity"/>
    <property type="evidence" value="ECO:0007669"/>
    <property type="project" value="UniProtKB-KW"/>
</dbReference>
<dbReference type="Gene3D" id="1.10.510.10">
    <property type="entry name" value="Transferase(Phosphotransferase) domain 1"/>
    <property type="match status" value="1"/>
</dbReference>
<feature type="region of interest" description="Disordered" evidence="6">
    <location>
        <begin position="490"/>
        <end position="528"/>
    </location>
</feature>
<evidence type="ECO:0000256" key="2">
    <source>
        <dbReference type="ARBA" id="ARBA00022679"/>
    </source>
</evidence>
<dbReference type="InterPro" id="IPR008984">
    <property type="entry name" value="SMAD_FHA_dom_sf"/>
</dbReference>
<feature type="region of interest" description="Disordered" evidence="6">
    <location>
        <begin position="1"/>
        <end position="32"/>
    </location>
</feature>
<feature type="compositionally biased region" description="Low complexity" evidence="6">
    <location>
        <begin position="412"/>
        <end position="423"/>
    </location>
</feature>
<dbReference type="PANTHER" id="PTHR24349">
    <property type="entry name" value="SERINE/THREONINE-PROTEIN KINASE"/>
    <property type="match status" value="1"/>
</dbReference>
<feature type="region of interest" description="Disordered" evidence="6">
    <location>
        <begin position="401"/>
        <end position="427"/>
    </location>
</feature>
<feature type="region of interest" description="Disordered" evidence="6">
    <location>
        <begin position="1097"/>
        <end position="1203"/>
    </location>
</feature>
<evidence type="ECO:0000259" key="8">
    <source>
        <dbReference type="PROSITE" id="PS50011"/>
    </source>
</evidence>
<dbReference type="PROSITE" id="PS00108">
    <property type="entry name" value="PROTEIN_KINASE_ST"/>
    <property type="match status" value="1"/>
</dbReference>
<evidence type="ECO:0000256" key="3">
    <source>
        <dbReference type="ARBA" id="ARBA00022741"/>
    </source>
</evidence>
<keyword evidence="5" id="KW-0067">ATP-binding</keyword>
<dbReference type="InterPro" id="IPR050205">
    <property type="entry name" value="CDPK_Ser/Thr_kinases"/>
</dbReference>
<evidence type="ECO:0000259" key="7">
    <source>
        <dbReference type="PROSITE" id="PS50006"/>
    </source>
</evidence>
<feature type="compositionally biased region" description="Acidic residues" evidence="6">
    <location>
        <begin position="1115"/>
        <end position="1127"/>
    </location>
</feature>
<dbReference type="CDD" id="cd05117">
    <property type="entry name" value="STKc_CAMK"/>
    <property type="match status" value="1"/>
</dbReference>
<keyword evidence="3" id="KW-0547">Nucleotide-binding</keyword>
<feature type="region of interest" description="Disordered" evidence="6">
    <location>
        <begin position="1218"/>
        <end position="1289"/>
    </location>
</feature>
<comment type="caution">
    <text evidence="9">The sequence shown here is derived from an EMBL/GenBank/DDBJ whole genome shotgun (WGS) entry which is preliminary data.</text>
</comment>
<feature type="domain" description="FHA" evidence="7">
    <location>
        <begin position="239"/>
        <end position="324"/>
    </location>
</feature>
<proteinExistence type="predicted"/>
<dbReference type="Gene3D" id="2.60.200.20">
    <property type="match status" value="1"/>
</dbReference>
<dbReference type="PROSITE" id="PS50006">
    <property type="entry name" value="FHA_DOMAIN"/>
    <property type="match status" value="1"/>
</dbReference>
<dbReference type="PROSITE" id="PS50011">
    <property type="entry name" value="PROTEIN_KINASE_DOM"/>
    <property type="match status" value="1"/>
</dbReference>
<feature type="region of interest" description="Disordered" evidence="6">
    <location>
        <begin position="116"/>
        <end position="220"/>
    </location>
</feature>
<dbReference type="SUPFAM" id="SSF49879">
    <property type="entry name" value="SMAD/FHA domain"/>
    <property type="match status" value="1"/>
</dbReference>
<dbReference type="InterPro" id="IPR000719">
    <property type="entry name" value="Prot_kinase_dom"/>
</dbReference>
<feature type="region of interest" description="Disordered" evidence="6">
    <location>
        <begin position="1024"/>
        <end position="1073"/>
    </location>
</feature>
<evidence type="ECO:0000256" key="1">
    <source>
        <dbReference type="ARBA" id="ARBA00022527"/>
    </source>
</evidence>
<dbReference type="GO" id="GO:0005524">
    <property type="term" value="F:ATP binding"/>
    <property type="evidence" value="ECO:0007669"/>
    <property type="project" value="UniProtKB-KW"/>
</dbReference>
<dbReference type="SUPFAM" id="SSF56112">
    <property type="entry name" value="Protein kinase-like (PK-like)"/>
    <property type="match status" value="1"/>
</dbReference>
<dbReference type="Pfam" id="PF00069">
    <property type="entry name" value="Pkinase"/>
    <property type="match status" value="1"/>
</dbReference>
<dbReference type="InterPro" id="IPR008271">
    <property type="entry name" value="Ser/Thr_kinase_AS"/>
</dbReference>
<accession>A0ABD3REF9</accession>
<evidence type="ECO:0000256" key="6">
    <source>
        <dbReference type="SAM" id="MobiDB-lite"/>
    </source>
</evidence>
<name>A0ABD3REF9_9STRA</name>
<feature type="compositionally biased region" description="Polar residues" evidence="6">
    <location>
        <begin position="1097"/>
        <end position="1109"/>
    </location>
</feature>
<dbReference type="Proteomes" id="UP001530377">
    <property type="component" value="Unassembled WGS sequence"/>
</dbReference>
<organism evidence="9 10">
    <name type="scientific">Cyclostephanos tholiformis</name>
    <dbReference type="NCBI Taxonomy" id="382380"/>
    <lineage>
        <taxon>Eukaryota</taxon>
        <taxon>Sar</taxon>
        <taxon>Stramenopiles</taxon>
        <taxon>Ochrophyta</taxon>
        <taxon>Bacillariophyta</taxon>
        <taxon>Coscinodiscophyceae</taxon>
        <taxon>Thalassiosirophycidae</taxon>
        <taxon>Stephanodiscales</taxon>
        <taxon>Stephanodiscaceae</taxon>
        <taxon>Cyclostephanos</taxon>
    </lineage>
</organism>
<dbReference type="Pfam" id="PF00498">
    <property type="entry name" value="FHA"/>
    <property type="match status" value="1"/>
</dbReference>
<evidence type="ECO:0000313" key="10">
    <source>
        <dbReference type="Proteomes" id="UP001530377"/>
    </source>
</evidence>
<feature type="compositionally biased region" description="Polar residues" evidence="6">
    <location>
        <begin position="1191"/>
        <end position="1203"/>
    </location>
</feature>
<keyword evidence="2" id="KW-0808">Transferase</keyword>
<keyword evidence="4" id="KW-0418">Kinase</keyword>
<evidence type="ECO:0000313" key="9">
    <source>
        <dbReference type="EMBL" id="KAL3811354.1"/>
    </source>
</evidence>
<dbReference type="FunFam" id="1.10.510.10:FF:000571">
    <property type="entry name" value="Maternal embryonic leucine zipper kinase"/>
    <property type="match status" value="1"/>
</dbReference>
<feature type="region of interest" description="Disordered" evidence="6">
    <location>
        <begin position="47"/>
        <end position="68"/>
    </location>
</feature>
<feature type="compositionally biased region" description="Polar residues" evidence="6">
    <location>
        <begin position="22"/>
        <end position="31"/>
    </location>
</feature>
<sequence>MVNVLAPPWPTSPASGVFSKHGFSQSSSGNPIQAAVGDDLKVEIAVEEDGGDRKSSKENMIAPNNNDNNTQESFSQQILSMTQNNNELTQLGADDDMYDDCDDNDESLSQDCCHSPIAPVDPLTLPWGRLMPVGTGGGGHNNDGRNNNDNNVNDDEHSPRLASSSTQQRGPTEMLPRSPTTSRGGGGGGMGVATRSRSPSLGGATTAEPSSSHSQNSPSSQIHFLGLKNLIPGDRFNEYVIGRSVKADVTALKMDAQQQSNVIDSESSDEQVKRRNERRDYVHAMVSNRHCRIFCVLGNDSLPDLEVFVEDTSGNGTLINGTTLLRKYERRRLHTGDVICLLNPKLLGKKVRSIPEQKSYINQYSYVFVNLYEQEARHGWGVMSVGGDGINKRVTRGRMVRGANTGGGAGMPSATSPSISSSTRKTGAVVNVRATKCHSIKNGNTYSKNKFALLSSLSSSKGLEEELKAPKNDNATAASTSTSLNSFLTNKQQKHHDELTSSDNNNNFKNTNNSKEDSKHSHSRSRARRIEEEYDLRDLLGTGTCGEVRRAIHRRTGEERAVKIISINGGRGGNRPSHAGGGGGNMIMSPENLTAIQAEAEILRSLDHPYVVKLYDTYISLSRGTIYLVMELIRGGDLFDRIVDKRDGRYTEVQARRLFRRILSAVHYLHEDCGIVHRDLKPENILVVDRRSDVNIKLTDFGLAKNMTSEGLKTFCGTPQYFAPEVLRRCHTVKGDGRYGKEIDCWSIGVILFILLSGSPPFDVSAGFESVANAKIVFYEDHWKQVSLEARDLVVRLLEKDPRRRLSVKNACGHAWVLIDDGDTHCHPLHDPVVISATRRNGSTTTTKLATSSIQGNFECHGVQSSETDANFAQSSKEQVRIANEAPSNLPSSPLLAIDSGISLSNSAPNQKSMRDNVRPEQKCVEAKERQASIWAKCENDQDENVTKVIHEACHILLQLSPNGSPIQKRQLFDEPYPAARQASNHGIRKKKITKQDLESIKAAGNTLPTPIIDDASRLMKKIDVAPKERKKKQSTLFDTGGMQHHKNDAKSSASKLPEIDKTSTVTPSGGAEQNKCSLVFRLNKKHGGKYISPEARQTATQASANGNASKAELSDDELRDFSDDDVGNGAVADDVEKSSEKKPLEKYLNKKRKMESIERSSASVNTAQKDELYQPISKSSTEGNIDTYENPPSTEVMQEENQGTIVNIVKNKDRKTVQTFLFGRPPSNNIGSSNDDSEKVGPPIDDGVDRGDEIQNSARDSAGNDGANSTNAVLKGKQMPITSWFQRR</sequence>
<dbReference type="SMART" id="SM00240">
    <property type="entry name" value="FHA"/>
    <property type="match status" value="1"/>
</dbReference>
<keyword evidence="10" id="KW-1185">Reference proteome</keyword>
<protein>
    <submittedName>
        <fullName evidence="9">Uncharacterized protein</fullName>
    </submittedName>
</protein>
<keyword evidence="1" id="KW-0723">Serine/threonine-protein kinase</keyword>
<feature type="domain" description="Protein kinase" evidence="8">
    <location>
        <begin position="534"/>
        <end position="817"/>
    </location>
</feature>